<dbReference type="GO" id="GO:0005509">
    <property type="term" value="F:calcium ion binding"/>
    <property type="evidence" value="ECO:0007669"/>
    <property type="project" value="InterPro"/>
</dbReference>
<proteinExistence type="predicted"/>
<protein>
    <recommendedName>
        <fullName evidence="2">EF-hand domain-containing protein</fullName>
    </recommendedName>
</protein>
<dbReference type="Gene3D" id="1.10.238.10">
    <property type="entry name" value="EF-hand"/>
    <property type="match status" value="1"/>
</dbReference>
<reference evidence="3 4" key="1">
    <citation type="submission" date="2018-05" db="EMBL/GenBank/DDBJ databases">
        <title>Abyssibacter profundi OUC007T gen. nov., sp. nov, a marine bacterium isolated from seawater of the Mariana Trench.</title>
        <authorList>
            <person name="Zhou S."/>
        </authorList>
    </citation>
    <scope>NUCLEOTIDE SEQUENCE [LARGE SCALE GENOMIC DNA]</scope>
    <source>
        <strain evidence="3 4">OUC007</strain>
    </source>
</reference>
<dbReference type="Pfam" id="PF13202">
    <property type="entry name" value="EF-hand_5"/>
    <property type="match status" value="1"/>
</dbReference>
<feature type="domain" description="EF-hand" evidence="2">
    <location>
        <begin position="72"/>
        <end position="88"/>
    </location>
</feature>
<dbReference type="PROSITE" id="PS00018">
    <property type="entry name" value="EF_HAND_1"/>
    <property type="match status" value="1"/>
</dbReference>
<evidence type="ECO:0000313" key="4">
    <source>
        <dbReference type="Proteomes" id="UP000251800"/>
    </source>
</evidence>
<organism evidence="3 4">
    <name type="scientific">Abyssibacter profundi</name>
    <dbReference type="NCBI Taxonomy" id="2182787"/>
    <lineage>
        <taxon>Bacteria</taxon>
        <taxon>Pseudomonadati</taxon>
        <taxon>Pseudomonadota</taxon>
        <taxon>Gammaproteobacteria</taxon>
        <taxon>Chromatiales</taxon>
        <taxon>Oceanococcaceae</taxon>
        <taxon>Abyssibacter</taxon>
    </lineage>
</organism>
<gene>
    <name evidence="3" type="ORF">DEH80_04770</name>
</gene>
<feature type="region of interest" description="Disordered" evidence="1">
    <location>
        <begin position="1"/>
        <end position="94"/>
    </location>
</feature>
<dbReference type="Proteomes" id="UP000251800">
    <property type="component" value="Unassembled WGS sequence"/>
</dbReference>
<dbReference type="InterPro" id="IPR018247">
    <property type="entry name" value="EF_Hand_1_Ca_BS"/>
</dbReference>
<evidence type="ECO:0000259" key="2">
    <source>
        <dbReference type="Pfam" id="PF13202"/>
    </source>
</evidence>
<keyword evidence="4" id="KW-1185">Reference proteome</keyword>
<dbReference type="EMBL" id="QEQK01000004">
    <property type="protein sequence ID" value="PWN56747.1"/>
    <property type="molecule type" value="Genomic_DNA"/>
</dbReference>
<accession>A0A363UMV2</accession>
<evidence type="ECO:0000256" key="1">
    <source>
        <dbReference type="SAM" id="MobiDB-lite"/>
    </source>
</evidence>
<name>A0A363UMV2_9GAMM</name>
<dbReference type="InterPro" id="IPR002048">
    <property type="entry name" value="EF_hand_dom"/>
</dbReference>
<dbReference type="InterPro" id="IPR011992">
    <property type="entry name" value="EF-hand-dom_pair"/>
</dbReference>
<evidence type="ECO:0000313" key="3">
    <source>
        <dbReference type="EMBL" id="PWN56747.1"/>
    </source>
</evidence>
<comment type="caution">
    <text evidence="3">The sequence shown here is derived from an EMBL/GenBank/DDBJ whole genome shotgun (WGS) entry which is preliminary data.</text>
</comment>
<feature type="compositionally biased region" description="Low complexity" evidence="1">
    <location>
        <begin position="1"/>
        <end position="18"/>
    </location>
</feature>
<dbReference type="AlphaFoldDB" id="A0A363UMV2"/>
<dbReference type="SUPFAM" id="SSF47473">
    <property type="entry name" value="EF-hand"/>
    <property type="match status" value="1"/>
</dbReference>
<sequence length="128" mass="13357">MASSTALAASGTSGTSAETEMDPGHGPDSRAAASTANRGQFRYDGGQQAARASMRGRLSVSKDQVVSAPDKSFAKLDRDGDGMISAGESTSSRPVLTQFDRADQNGDRMLSATEFDALVASFEEEMAE</sequence>
<feature type="compositionally biased region" description="Basic and acidic residues" evidence="1">
    <location>
        <begin position="72"/>
        <end position="81"/>
    </location>
</feature>